<evidence type="ECO:0000256" key="1">
    <source>
        <dbReference type="SAM" id="Phobius"/>
    </source>
</evidence>
<keyword evidence="3" id="KW-1185">Reference proteome</keyword>
<feature type="transmembrane region" description="Helical" evidence="1">
    <location>
        <begin position="33"/>
        <end position="51"/>
    </location>
</feature>
<organism evidence="2 3">
    <name type="scientific">Streptomyces zhaozhouensis</name>
    <dbReference type="NCBI Taxonomy" id="1300267"/>
    <lineage>
        <taxon>Bacteria</taxon>
        <taxon>Bacillati</taxon>
        <taxon>Actinomycetota</taxon>
        <taxon>Actinomycetes</taxon>
        <taxon>Kitasatosporales</taxon>
        <taxon>Streptomycetaceae</taxon>
        <taxon>Streptomyces</taxon>
    </lineage>
</organism>
<keyword evidence="1" id="KW-1133">Transmembrane helix</keyword>
<dbReference type="Proteomes" id="UP000219072">
    <property type="component" value="Unassembled WGS sequence"/>
</dbReference>
<evidence type="ECO:0000313" key="3">
    <source>
        <dbReference type="Proteomes" id="UP000219072"/>
    </source>
</evidence>
<gene>
    <name evidence="2" type="ORF">SAMN06297387_13136</name>
</gene>
<proteinExistence type="predicted"/>
<dbReference type="AlphaFoldDB" id="A0A286E989"/>
<keyword evidence="1" id="KW-0812">Transmembrane</keyword>
<reference evidence="2 3" key="1">
    <citation type="submission" date="2017-09" db="EMBL/GenBank/DDBJ databases">
        <authorList>
            <person name="Ehlers B."/>
            <person name="Leendertz F.H."/>
        </authorList>
    </citation>
    <scope>NUCLEOTIDE SEQUENCE [LARGE SCALE GENOMIC DNA]</scope>
    <source>
        <strain evidence="2 3">CGMCC 4.7095</strain>
    </source>
</reference>
<sequence length="273" mass="28579">MIEELRDGAGRLATITTATALTVGAATGDPIDLTAVTGLTVAAGTTLGALVTCRGEATPRRAIARVVYAIPGASALALLVAGQTATAVRWWEPVAVLVWAAGTWVLRPGMVARRILGRGPQVHEQLQEELEDVGGELAVPEPDGADVLGPDADHPLAAWWREHALDLAPGTYLMAPAQTGPDTAHAIIASGVMGEPVPEIPVPRLSARMDIPTERIRIGPVAGRGAGVRLLEILPEDGGPVDAIDEWAQLRTGLVLEDITVYEETTTTREVTS</sequence>
<name>A0A286E989_9ACTN</name>
<keyword evidence="1" id="KW-0472">Membrane</keyword>
<evidence type="ECO:0000313" key="2">
    <source>
        <dbReference type="EMBL" id="SOD67495.1"/>
    </source>
</evidence>
<accession>A0A286E989</accession>
<dbReference type="RefSeq" id="WP_097234027.1">
    <property type="nucleotide sequence ID" value="NZ_OCNE01000031.1"/>
</dbReference>
<protein>
    <submittedName>
        <fullName evidence="2">Uncharacterized protein</fullName>
    </submittedName>
</protein>
<feature type="transmembrane region" description="Helical" evidence="1">
    <location>
        <begin position="63"/>
        <end position="82"/>
    </location>
</feature>
<dbReference type="EMBL" id="OCNE01000031">
    <property type="protein sequence ID" value="SOD67495.1"/>
    <property type="molecule type" value="Genomic_DNA"/>
</dbReference>